<accession>M0LX71</accession>
<dbReference type="RefSeq" id="WP_007694910.1">
    <property type="nucleotide sequence ID" value="NZ_AJRK01000171.1"/>
</dbReference>
<evidence type="ECO:0000313" key="4">
    <source>
        <dbReference type="Proteomes" id="UP000011566"/>
    </source>
</evidence>
<reference evidence="3 4" key="1">
    <citation type="journal article" date="2014" name="PLoS Genet.">
        <title>Phylogenetically driven sequencing of extremely halophilic archaea reveals strategies for static and dynamic osmo-response.</title>
        <authorList>
            <person name="Becker E.A."/>
            <person name="Seitzer P.M."/>
            <person name="Tritt A."/>
            <person name="Larsen D."/>
            <person name="Krusor M."/>
            <person name="Yao A.I."/>
            <person name="Wu D."/>
            <person name="Madern D."/>
            <person name="Eisen J.A."/>
            <person name="Darling A.E."/>
            <person name="Facciotti M.T."/>
        </authorList>
    </citation>
    <scope>NUCLEOTIDE SEQUENCE [LARGE SCALE GENOMIC DNA]</scope>
    <source>
        <strain evidence="3 4">100A6</strain>
    </source>
</reference>
<dbReference type="PATRIC" id="fig|1132509.6.peg.3251"/>
<dbReference type="InterPro" id="IPR013561">
    <property type="entry name" value="FilR1_middle_dom"/>
</dbReference>
<evidence type="ECO:0000259" key="2">
    <source>
        <dbReference type="Pfam" id="PF25213"/>
    </source>
</evidence>
<dbReference type="InterPro" id="IPR057527">
    <property type="entry name" value="HVO_A0261-like_N"/>
</dbReference>
<dbReference type="CDD" id="cd00090">
    <property type="entry name" value="HTH_ARSR"/>
    <property type="match status" value="1"/>
</dbReference>
<dbReference type="eggNOG" id="arCOG04362">
    <property type="taxonomic scope" value="Archaea"/>
</dbReference>
<sequence>MTTREDISFLAGSENRVRILEALRDRPHRQSELVREGDLSRSTVHRTLDGLTTREWVVRDEGTFHLTPGGRLILERYEGLENAVERVGEWGPFLNRLGESAGALSIAALDDATLIAGCPENPHAALTHLADVFTNATDAERFRGISPVVSTVINEAAFELVSAGVPMELVIDDSVFSTSKASFPDALDDAHAFENIELFEYPGALEFGLTILDDRVLVGAYDDRGVLRECLDGTDDALFEWATEVYDERRSAARRIDPLASE</sequence>
<evidence type="ECO:0000313" key="3">
    <source>
        <dbReference type="EMBL" id="EMA36705.1"/>
    </source>
</evidence>
<dbReference type="InterPro" id="IPR036390">
    <property type="entry name" value="WH_DNA-bd_sf"/>
</dbReference>
<feature type="domain" description="HVO-A0261-like N-terminal" evidence="2">
    <location>
        <begin position="4"/>
        <end position="86"/>
    </location>
</feature>
<dbReference type="SUPFAM" id="SSF46785">
    <property type="entry name" value="Winged helix' DNA-binding domain"/>
    <property type="match status" value="1"/>
</dbReference>
<dbReference type="InterPro" id="IPR036388">
    <property type="entry name" value="WH-like_DNA-bd_sf"/>
</dbReference>
<evidence type="ECO:0000259" key="1">
    <source>
        <dbReference type="Pfam" id="PF08350"/>
    </source>
</evidence>
<dbReference type="AlphaFoldDB" id="M0LX71"/>
<dbReference type="Gene3D" id="1.10.10.10">
    <property type="entry name" value="Winged helix-like DNA-binding domain superfamily/Winged helix DNA-binding domain"/>
    <property type="match status" value="1"/>
</dbReference>
<dbReference type="Proteomes" id="UP000011566">
    <property type="component" value="Unassembled WGS sequence"/>
</dbReference>
<dbReference type="Pfam" id="PF08350">
    <property type="entry name" value="FilR1_middle"/>
    <property type="match status" value="1"/>
</dbReference>
<dbReference type="EMBL" id="AOMB01000040">
    <property type="protein sequence ID" value="EMA36705.1"/>
    <property type="molecule type" value="Genomic_DNA"/>
</dbReference>
<dbReference type="Pfam" id="PF25213">
    <property type="entry name" value="HVO_A0261_N"/>
    <property type="match status" value="1"/>
</dbReference>
<feature type="domain" description="Methanogenesis regulatory protein FilR1 middle" evidence="1">
    <location>
        <begin position="122"/>
        <end position="251"/>
    </location>
</feature>
<dbReference type="InterPro" id="IPR011991">
    <property type="entry name" value="ArsR-like_HTH"/>
</dbReference>
<dbReference type="OrthoDB" id="330490at2157"/>
<organism evidence="3 4">
    <name type="scientific">Halococcus hamelinensis 100A6</name>
    <dbReference type="NCBI Taxonomy" id="1132509"/>
    <lineage>
        <taxon>Archaea</taxon>
        <taxon>Methanobacteriati</taxon>
        <taxon>Methanobacteriota</taxon>
        <taxon>Stenosarchaea group</taxon>
        <taxon>Halobacteria</taxon>
        <taxon>Halobacteriales</taxon>
        <taxon>Halococcaceae</taxon>
        <taxon>Halococcus</taxon>
    </lineage>
</organism>
<gene>
    <name evidence="3" type="ORF">C447_13899</name>
</gene>
<keyword evidence="4" id="KW-1185">Reference proteome</keyword>
<proteinExistence type="predicted"/>
<name>M0LX71_9EURY</name>
<protein>
    <submittedName>
        <fullName evidence="3">Uncharacterized protein</fullName>
    </submittedName>
</protein>
<comment type="caution">
    <text evidence="3">The sequence shown here is derived from an EMBL/GenBank/DDBJ whole genome shotgun (WGS) entry which is preliminary data.</text>
</comment>